<sequence>MKLLYVLLCDNAFLSIDRKVNIIGVFETINATKFPVTHPKFVIVGSVAPSKKNFKMSINVVDQENGQPVLGDAQEREVNLPEEGGDHNFNFIVEVVNANFAKAGNYAVKIKIDGEAIGEIPLKVAESRLEAPGPPS</sequence>
<organism evidence="1 2">
    <name type="scientific">Candidatus Woykebacteria bacterium RBG_16_44_10</name>
    <dbReference type="NCBI Taxonomy" id="1802597"/>
    <lineage>
        <taxon>Bacteria</taxon>
        <taxon>Candidatus Woykeibacteriota</taxon>
    </lineage>
</organism>
<proteinExistence type="predicted"/>
<reference evidence="1 2" key="1">
    <citation type="journal article" date="2016" name="Nat. Commun.">
        <title>Thousands of microbial genomes shed light on interconnected biogeochemical processes in an aquifer system.</title>
        <authorList>
            <person name="Anantharaman K."/>
            <person name="Brown C.T."/>
            <person name="Hug L.A."/>
            <person name="Sharon I."/>
            <person name="Castelle C.J."/>
            <person name="Probst A.J."/>
            <person name="Thomas B.C."/>
            <person name="Singh A."/>
            <person name="Wilkins M.J."/>
            <person name="Karaoz U."/>
            <person name="Brodie E.L."/>
            <person name="Williams K.H."/>
            <person name="Hubbard S.S."/>
            <person name="Banfield J.F."/>
        </authorList>
    </citation>
    <scope>NUCLEOTIDE SEQUENCE [LARGE SCALE GENOMIC DNA]</scope>
</reference>
<dbReference type="AlphaFoldDB" id="A0A1G1WFW6"/>
<evidence type="ECO:0000313" key="1">
    <source>
        <dbReference type="EMBL" id="OGY26554.1"/>
    </source>
</evidence>
<dbReference type="Pfam" id="PF22091">
    <property type="entry name" value="DUF6941"/>
    <property type="match status" value="1"/>
</dbReference>
<dbReference type="EMBL" id="MHCT01000004">
    <property type="protein sequence ID" value="OGY26554.1"/>
    <property type="molecule type" value="Genomic_DNA"/>
</dbReference>
<name>A0A1G1WFW6_9BACT</name>
<evidence type="ECO:0000313" key="2">
    <source>
        <dbReference type="Proteomes" id="UP000177588"/>
    </source>
</evidence>
<protein>
    <submittedName>
        <fullName evidence="1">Uncharacterized protein</fullName>
    </submittedName>
</protein>
<gene>
    <name evidence="1" type="ORF">A2Z24_00095</name>
</gene>
<comment type="caution">
    <text evidence="1">The sequence shown here is derived from an EMBL/GenBank/DDBJ whole genome shotgun (WGS) entry which is preliminary data.</text>
</comment>
<dbReference type="InterPro" id="IPR054221">
    <property type="entry name" value="DUF6941"/>
</dbReference>
<dbReference type="Proteomes" id="UP000177588">
    <property type="component" value="Unassembled WGS sequence"/>
</dbReference>
<accession>A0A1G1WFW6</accession>